<sequence>MRNGQSNFVQTHLVNKLDIFKIQVSSFQKGSREVHGEQDQEGAVHVVVAVAAVGSRQTMKGIVSGEEVPGVAAMVGPEAALNWWWWK</sequence>
<organism evidence="1 2">
    <name type="scientific">Mikania micrantha</name>
    <name type="common">bitter vine</name>
    <dbReference type="NCBI Taxonomy" id="192012"/>
    <lineage>
        <taxon>Eukaryota</taxon>
        <taxon>Viridiplantae</taxon>
        <taxon>Streptophyta</taxon>
        <taxon>Embryophyta</taxon>
        <taxon>Tracheophyta</taxon>
        <taxon>Spermatophyta</taxon>
        <taxon>Magnoliopsida</taxon>
        <taxon>eudicotyledons</taxon>
        <taxon>Gunneridae</taxon>
        <taxon>Pentapetalae</taxon>
        <taxon>asterids</taxon>
        <taxon>campanulids</taxon>
        <taxon>Asterales</taxon>
        <taxon>Asteraceae</taxon>
        <taxon>Asteroideae</taxon>
        <taxon>Heliantheae alliance</taxon>
        <taxon>Eupatorieae</taxon>
        <taxon>Mikania</taxon>
    </lineage>
</organism>
<dbReference type="Proteomes" id="UP000326396">
    <property type="component" value="Linkage Group LG11"/>
</dbReference>
<accession>A0A5N6PPX6</accession>
<protein>
    <submittedName>
        <fullName evidence="1">Uncharacterized protein</fullName>
    </submittedName>
</protein>
<evidence type="ECO:0000313" key="1">
    <source>
        <dbReference type="EMBL" id="KAD6795984.1"/>
    </source>
</evidence>
<keyword evidence="2" id="KW-1185">Reference proteome</keyword>
<comment type="caution">
    <text evidence="1">The sequence shown here is derived from an EMBL/GenBank/DDBJ whole genome shotgun (WGS) entry which is preliminary data.</text>
</comment>
<name>A0A5N6PPX6_9ASTR</name>
<dbReference type="AlphaFoldDB" id="A0A5N6PPX6"/>
<reference evidence="1 2" key="1">
    <citation type="submission" date="2019-05" db="EMBL/GenBank/DDBJ databases">
        <title>Mikania micrantha, genome provides insights into the molecular mechanism of rapid growth.</title>
        <authorList>
            <person name="Liu B."/>
        </authorList>
    </citation>
    <scope>NUCLEOTIDE SEQUENCE [LARGE SCALE GENOMIC DNA]</scope>
    <source>
        <strain evidence="1">NLD-2019</strain>
        <tissue evidence="1">Leaf</tissue>
    </source>
</reference>
<evidence type="ECO:0000313" key="2">
    <source>
        <dbReference type="Proteomes" id="UP000326396"/>
    </source>
</evidence>
<proteinExistence type="predicted"/>
<gene>
    <name evidence="1" type="ORF">E3N88_06880</name>
</gene>
<dbReference type="EMBL" id="SZYD01000003">
    <property type="protein sequence ID" value="KAD6795984.1"/>
    <property type="molecule type" value="Genomic_DNA"/>
</dbReference>